<dbReference type="Proteomes" id="UP000198406">
    <property type="component" value="Unassembled WGS sequence"/>
</dbReference>
<gene>
    <name evidence="2" type="ORF">FisN_13Lh299</name>
</gene>
<dbReference type="InParanoid" id="A0A1Z5KLG3"/>
<evidence type="ECO:0000313" key="3">
    <source>
        <dbReference type="Proteomes" id="UP000198406"/>
    </source>
</evidence>
<keyword evidence="3" id="KW-1185">Reference proteome</keyword>
<comment type="caution">
    <text evidence="2">The sequence shown here is derived from an EMBL/GenBank/DDBJ whole genome shotgun (WGS) entry which is preliminary data.</text>
</comment>
<organism evidence="2 3">
    <name type="scientific">Fistulifera solaris</name>
    <name type="common">Oleaginous diatom</name>
    <dbReference type="NCBI Taxonomy" id="1519565"/>
    <lineage>
        <taxon>Eukaryota</taxon>
        <taxon>Sar</taxon>
        <taxon>Stramenopiles</taxon>
        <taxon>Ochrophyta</taxon>
        <taxon>Bacillariophyta</taxon>
        <taxon>Bacillariophyceae</taxon>
        <taxon>Bacillariophycidae</taxon>
        <taxon>Naviculales</taxon>
        <taxon>Naviculaceae</taxon>
        <taxon>Fistulifera</taxon>
    </lineage>
</organism>
<protein>
    <submittedName>
        <fullName evidence="2">Uncharacterized protein</fullName>
    </submittedName>
</protein>
<accession>A0A1Z5KLG3</accession>
<name>A0A1Z5KLG3_FISSO</name>
<dbReference type="AlphaFoldDB" id="A0A1Z5KLG3"/>
<sequence>MRRQNWSHTYRFCLSFLLLLWLFSVWLQHETVVRHYEQNTHSFVNPPEQRPLQEEFITEATLNGIPVSFHPSGRGSSTIQCTESEDWRFRSCLYTQLCLDTEQHDFVLLYETDDQYQQLMESRNSSTVAIGGINPRWDIHSPGDNPSTKGSEKLAWFPRIVRADEGVYQLPSSLVLIPFHSMAAHNVGHMLWDDFYPIYRLLQMFDLLHEHQFLLMRYQLSEALYASCDIRRNKRLGCHANFQTFLRPIMGVDPTTFSTTRSFQWNHTVHRTSPLICVSKGVAGIGTLTDHGLADHGWDYLGHHVPHNLGHARDFWDFGRWALQNAVSHAAPTNVPKIVFSLESSKDWDRRLDFVPYREALQAALQRGDIPVQMEAHRFWELSVEQQLQLTASTTILIATCGGGGVLPVTFLPRGSSMVVFYNPEGGYEYSTGERRPDWPVRLDWDLLQHAAAHVRVHWFPIRVADNRLGPVPDEDLDLFVKLIRHELKSGSI</sequence>
<reference evidence="2 3" key="1">
    <citation type="journal article" date="2015" name="Plant Cell">
        <title>Oil accumulation by the oleaginous diatom Fistulifera solaris as revealed by the genome and transcriptome.</title>
        <authorList>
            <person name="Tanaka T."/>
            <person name="Maeda Y."/>
            <person name="Veluchamy A."/>
            <person name="Tanaka M."/>
            <person name="Abida H."/>
            <person name="Marechal E."/>
            <person name="Bowler C."/>
            <person name="Muto M."/>
            <person name="Sunaga Y."/>
            <person name="Tanaka M."/>
            <person name="Yoshino T."/>
            <person name="Taniguchi T."/>
            <person name="Fukuda Y."/>
            <person name="Nemoto M."/>
            <person name="Matsumoto M."/>
            <person name="Wong P.S."/>
            <person name="Aburatani S."/>
            <person name="Fujibuchi W."/>
        </authorList>
    </citation>
    <scope>NUCLEOTIDE SEQUENCE [LARGE SCALE GENOMIC DNA]</scope>
    <source>
        <strain evidence="2 3">JPCC DA0580</strain>
    </source>
</reference>
<proteinExistence type="predicted"/>
<dbReference type="EMBL" id="BDSP01000253">
    <property type="protein sequence ID" value="GAX27153.1"/>
    <property type="molecule type" value="Genomic_DNA"/>
</dbReference>
<keyword evidence="1" id="KW-0732">Signal</keyword>
<feature type="chain" id="PRO_5012102700" evidence="1">
    <location>
        <begin position="29"/>
        <end position="493"/>
    </location>
</feature>
<evidence type="ECO:0000313" key="2">
    <source>
        <dbReference type="EMBL" id="GAX27153.1"/>
    </source>
</evidence>
<dbReference type="OrthoDB" id="529273at2759"/>
<feature type="signal peptide" evidence="1">
    <location>
        <begin position="1"/>
        <end position="28"/>
    </location>
</feature>
<evidence type="ECO:0000256" key="1">
    <source>
        <dbReference type="SAM" id="SignalP"/>
    </source>
</evidence>